<accession>A0A6G9AIP2</accession>
<keyword evidence="2" id="KW-0732">Signal</keyword>
<dbReference type="AlphaFoldDB" id="A0A6G9AIP2"/>
<dbReference type="KEGG" id="spib:G8759_06735"/>
<feature type="chain" id="PRO_5026316366" description="DUF5666 domain-containing protein" evidence="2">
    <location>
        <begin position="25"/>
        <end position="282"/>
    </location>
</feature>
<evidence type="ECO:0008006" key="5">
    <source>
        <dbReference type="Google" id="ProtNLM"/>
    </source>
</evidence>
<name>A0A6G9AIP2_9BACT</name>
<keyword evidence="4" id="KW-1185">Reference proteome</keyword>
<feature type="region of interest" description="Disordered" evidence="1">
    <location>
        <begin position="177"/>
        <end position="196"/>
    </location>
</feature>
<gene>
    <name evidence="3" type="ORF">G8759_06735</name>
</gene>
<feature type="region of interest" description="Disordered" evidence="1">
    <location>
        <begin position="28"/>
        <end position="91"/>
    </location>
</feature>
<dbReference type="RefSeq" id="WP_167206401.1">
    <property type="nucleotide sequence ID" value="NZ_CP050063.1"/>
</dbReference>
<evidence type="ECO:0000256" key="1">
    <source>
        <dbReference type="SAM" id="MobiDB-lite"/>
    </source>
</evidence>
<feature type="compositionally biased region" description="Pro residues" evidence="1">
    <location>
        <begin position="184"/>
        <end position="193"/>
    </location>
</feature>
<dbReference type="EMBL" id="CP050063">
    <property type="protein sequence ID" value="QIP12342.1"/>
    <property type="molecule type" value="Genomic_DNA"/>
</dbReference>
<reference evidence="3 4" key="1">
    <citation type="submission" date="2020-03" db="EMBL/GenBank/DDBJ databases">
        <authorList>
            <person name="Kim M.K."/>
        </authorList>
    </citation>
    <scope>NUCLEOTIDE SEQUENCE [LARGE SCALE GENOMIC DNA]</scope>
    <source>
        <strain evidence="3 4">BT328</strain>
    </source>
</reference>
<evidence type="ECO:0000313" key="3">
    <source>
        <dbReference type="EMBL" id="QIP12342.1"/>
    </source>
</evidence>
<evidence type="ECO:0000256" key="2">
    <source>
        <dbReference type="SAM" id="SignalP"/>
    </source>
</evidence>
<evidence type="ECO:0000313" key="4">
    <source>
        <dbReference type="Proteomes" id="UP000501802"/>
    </source>
</evidence>
<dbReference type="Proteomes" id="UP000501802">
    <property type="component" value="Chromosome"/>
</dbReference>
<feature type="signal peptide" evidence="2">
    <location>
        <begin position="1"/>
        <end position="24"/>
    </location>
</feature>
<sequence>MESNTKLITPILFAVMLAASQVNAQTLGEPGPGALPSPIALNAPSSPGLDGPGLDGRRPHGPRGGHQPGGPGRHRMGQRQSGPGQADRIGHERGLTSLTTVSGTVGQWIGNDDAILEGFTFTGSANTPTTVKFPPHLGQQVQKSIKPGSNVSVTGYSEMSPKGESRFRMVSLTAGKTTISDAPPTMPVTPPTAPSQATVTGKIADYQIGRDGRVNGLVLDDKTIVRVPPHVAYQLTNLATKGSTITVQGYAKNLREGQVQLEKTNILNAVVLTINGQQYLVR</sequence>
<protein>
    <recommendedName>
        <fullName evidence="5">DUF5666 domain-containing protein</fullName>
    </recommendedName>
</protein>
<proteinExistence type="predicted"/>
<feature type="compositionally biased region" description="Gly residues" evidence="1">
    <location>
        <begin position="62"/>
        <end position="71"/>
    </location>
</feature>
<organism evidence="3 4">
    <name type="scientific">Spirosoma aureum</name>
    <dbReference type="NCBI Taxonomy" id="2692134"/>
    <lineage>
        <taxon>Bacteria</taxon>
        <taxon>Pseudomonadati</taxon>
        <taxon>Bacteroidota</taxon>
        <taxon>Cytophagia</taxon>
        <taxon>Cytophagales</taxon>
        <taxon>Cytophagaceae</taxon>
        <taxon>Spirosoma</taxon>
    </lineage>
</organism>